<dbReference type="PANTHER" id="PTHR46383">
    <property type="entry name" value="ASPARTATE AMINOTRANSFERASE"/>
    <property type="match status" value="1"/>
</dbReference>
<dbReference type="GO" id="GO:0008483">
    <property type="term" value="F:transaminase activity"/>
    <property type="evidence" value="ECO:0007669"/>
    <property type="project" value="UniProtKB-KW"/>
</dbReference>
<protein>
    <recommendedName>
        <fullName evidence="3">aspartate transaminase</fullName>
        <ecNumber evidence="3">2.6.1.1</ecNumber>
    </recommendedName>
</protein>
<evidence type="ECO:0000256" key="6">
    <source>
        <dbReference type="ARBA" id="ARBA00022898"/>
    </source>
</evidence>
<dbReference type="InterPro" id="IPR015422">
    <property type="entry name" value="PyrdxlP-dep_Trfase_small"/>
</dbReference>
<evidence type="ECO:0000256" key="2">
    <source>
        <dbReference type="ARBA" id="ARBA00007441"/>
    </source>
</evidence>
<dbReference type="InterPro" id="IPR015421">
    <property type="entry name" value="PyrdxlP-dep_Trfase_major"/>
</dbReference>
<evidence type="ECO:0000256" key="5">
    <source>
        <dbReference type="ARBA" id="ARBA00022679"/>
    </source>
</evidence>
<comment type="cofactor">
    <cofactor evidence="1">
        <name>pyridoxal 5'-phosphate</name>
        <dbReference type="ChEBI" id="CHEBI:597326"/>
    </cofactor>
</comment>
<dbReference type="SUPFAM" id="SSF53383">
    <property type="entry name" value="PLP-dependent transferases"/>
    <property type="match status" value="1"/>
</dbReference>
<dbReference type="Proteomes" id="UP001441944">
    <property type="component" value="Unassembled WGS sequence"/>
</dbReference>
<dbReference type="InterPro" id="IPR050596">
    <property type="entry name" value="AspAT/PAT-like"/>
</dbReference>
<accession>A0ABQ0AQ31</accession>
<evidence type="ECO:0000256" key="4">
    <source>
        <dbReference type="ARBA" id="ARBA00022576"/>
    </source>
</evidence>
<dbReference type="InterPro" id="IPR004839">
    <property type="entry name" value="Aminotransferase_I/II_large"/>
</dbReference>
<keyword evidence="10" id="KW-1185">Reference proteome</keyword>
<evidence type="ECO:0000313" key="10">
    <source>
        <dbReference type="Proteomes" id="UP001441944"/>
    </source>
</evidence>
<dbReference type="CDD" id="cd00609">
    <property type="entry name" value="AAT_like"/>
    <property type="match status" value="1"/>
</dbReference>
<organism evidence="9 10">
    <name type="scientific">Pseudophaeobacter arcticus</name>
    <dbReference type="NCBI Taxonomy" id="385492"/>
    <lineage>
        <taxon>Bacteria</taxon>
        <taxon>Pseudomonadati</taxon>
        <taxon>Pseudomonadota</taxon>
        <taxon>Alphaproteobacteria</taxon>
        <taxon>Rhodobacterales</taxon>
        <taxon>Paracoccaceae</taxon>
        <taxon>Pseudophaeobacter</taxon>
    </lineage>
</organism>
<dbReference type="Gene3D" id="3.90.1150.10">
    <property type="entry name" value="Aspartate Aminotransferase, domain 1"/>
    <property type="match status" value="1"/>
</dbReference>
<evidence type="ECO:0000256" key="3">
    <source>
        <dbReference type="ARBA" id="ARBA00012753"/>
    </source>
</evidence>
<feature type="domain" description="Aminotransferase class I/classII large" evidence="8">
    <location>
        <begin position="38"/>
        <end position="387"/>
    </location>
</feature>
<evidence type="ECO:0000256" key="1">
    <source>
        <dbReference type="ARBA" id="ARBA00001933"/>
    </source>
</evidence>
<gene>
    <name evidence="9" type="ORF">NBRC116598_34310</name>
</gene>
<evidence type="ECO:0000259" key="8">
    <source>
        <dbReference type="Pfam" id="PF00155"/>
    </source>
</evidence>
<dbReference type="Pfam" id="PF00155">
    <property type="entry name" value="Aminotran_1_2"/>
    <property type="match status" value="1"/>
</dbReference>
<sequence length="399" mass="43025">MGGKDMKTTDVTARLASLGGAKWDLHLAARDRIAAGADIIEMTIGEPDVPVPAELMDHSIASMRAGRTGYSDGRGELNLRRALAESYSNSRGREFEPDNFLCFPGTQTALFAAMMGVAQHGDEVLVGDPMYATYEGVVAASGAKMVPVPLKPENGFRMQAADVASRITPRTRALLLTSPHNPTGAILRQSDLLALCELARIHDFWILSDEVYEQLVFDGAEFVSPLSLPDYADRVIAVSSISKSHASPGFRSGWCVGSKAFCDALLPYSETMLFGNQPFIADMTELAIREGSSVSSGMRQRFSRRAQLLADRVEAETALQVHRPEAGMFAMINVAATGLTGDAYAWDLLENGVAVMPGSAFSDSLTSWVRVALTIEDAEFETALNRLISHTQTLTRGAA</sequence>
<dbReference type="InterPro" id="IPR015424">
    <property type="entry name" value="PyrdxlP-dep_Trfase"/>
</dbReference>
<name>A0ABQ0AQ31_9RHOB</name>
<dbReference type="EMBL" id="BAABWU010000016">
    <property type="protein sequence ID" value="GAA6197986.1"/>
    <property type="molecule type" value="Genomic_DNA"/>
</dbReference>
<keyword evidence="6" id="KW-0663">Pyridoxal phosphate</keyword>
<evidence type="ECO:0000256" key="7">
    <source>
        <dbReference type="ARBA" id="ARBA00049185"/>
    </source>
</evidence>
<dbReference type="PANTHER" id="PTHR46383:SF1">
    <property type="entry name" value="ASPARTATE AMINOTRANSFERASE"/>
    <property type="match status" value="1"/>
</dbReference>
<dbReference type="Gene3D" id="3.40.640.10">
    <property type="entry name" value="Type I PLP-dependent aspartate aminotransferase-like (Major domain)"/>
    <property type="match status" value="1"/>
</dbReference>
<evidence type="ECO:0000313" key="9">
    <source>
        <dbReference type="EMBL" id="GAA6197986.1"/>
    </source>
</evidence>
<comment type="caution">
    <text evidence="9">The sequence shown here is derived from an EMBL/GenBank/DDBJ whole genome shotgun (WGS) entry which is preliminary data.</text>
</comment>
<comment type="catalytic activity">
    <reaction evidence="7">
        <text>L-aspartate + 2-oxoglutarate = oxaloacetate + L-glutamate</text>
        <dbReference type="Rhea" id="RHEA:21824"/>
        <dbReference type="ChEBI" id="CHEBI:16452"/>
        <dbReference type="ChEBI" id="CHEBI:16810"/>
        <dbReference type="ChEBI" id="CHEBI:29985"/>
        <dbReference type="ChEBI" id="CHEBI:29991"/>
        <dbReference type="EC" id="2.6.1.1"/>
    </reaction>
</comment>
<keyword evidence="4 9" id="KW-0032">Aminotransferase</keyword>
<dbReference type="EC" id="2.6.1.1" evidence="3"/>
<proteinExistence type="inferred from homology"/>
<reference evidence="9 10" key="1">
    <citation type="submission" date="2024-04" db="EMBL/GenBank/DDBJ databases">
        <title>Draft genome sequence of Pseudophaeobacter arcticus NBRC 116598.</title>
        <authorList>
            <person name="Miyakawa T."/>
            <person name="Kusuya Y."/>
            <person name="Miura T."/>
        </authorList>
    </citation>
    <scope>NUCLEOTIDE SEQUENCE [LARGE SCALE GENOMIC DNA]</scope>
    <source>
        <strain evidence="9 10">SU-CL00105</strain>
    </source>
</reference>
<keyword evidence="5" id="KW-0808">Transferase</keyword>
<comment type="similarity">
    <text evidence="2">Belongs to the class-I pyridoxal-phosphate-dependent aminotransferase family.</text>
</comment>